<dbReference type="SFLD" id="SFLDG00358">
    <property type="entry name" value="Main_(cytGST)"/>
    <property type="match status" value="1"/>
</dbReference>
<dbReference type="InterPro" id="IPR004045">
    <property type="entry name" value="Glutathione_S-Trfase_N"/>
</dbReference>
<dbReference type="SUPFAM" id="SSF47616">
    <property type="entry name" value="GST C-terminal domain-like"/>
    <property type="match status" value="1"/>
</dbReference>
<dbReference type="InterPro" id="IPR036249">
    <property type="entry name" value="Thioredoxin-like_sf"/>
</dbReference>
<dbReference type="GO" id="GO:0005737">
    <property type="term" value="C:cytoplasm"/>
    <property type="evidence" value="ECO:0007669"/>
    <property type="project" value="UniProtKB-ARBA"/>
</dbReference>
<dbReference type="InterPro" id="IPR010987">
    <property type="entry name" value="Glutathione-S-Trfase_C-like"/>
</dbReference>
<protein>
    <recommendedName>
        <fullName evidence="1">glutathione transferase</fullName>
        <ecNumber evidence="1">2.5.1.18</ecNumber>
    </recommendedName>
</protein>
<dbReference type="Proteomes" id="UP000217763">
    <property type="component" value="Chromosome"/>
</dbReference>
<dbReference type="CDD" id="cd03046">
    <property type="entry name" value="GST_N_GTT1_like"/>
    <property type="match status" value="1"/>
</dbReference>
<dbReference type="Pfam" id="PF13410">
    <property type="entry name" value="GST_C_2"/>
    <property type="match status" value="1"/>
</dbReference>
<evidence type="ECO:0000313" key="6">
    <source>
        <dbReference type="EMBL" id="ATG75401.1"/>
    </source>
</evidence>
<dbReference type="KEGG" id="zdf:AN401_17390"/>
<dbReference type="AlphaFoldDB" id="A0A291HTL1"/>
<dbReference type="FunFam" id="3.40.30.10:FF:000156">
    <property type="entry name" value="Glutathione S-transferase 1"/>
    <property type="match status" value="1"/>
</dbReference>
<feature type="domain" description="GST C-terminal" evidence="5">
    <location>
        <begin position="87"/>
        <end position="228"/>
    </location>
</feature>
<evidence type="ECO:0000256" key="1">
    <source>
        <dbReference type="ARBA" id="ARBA00012452"/>
    </source>
</evidence>
<dbReference type="SFLD" id="SFLDS00019">
    <property type="entry name" value="Glutathione_Transferase_(cytos"/>
    <property type="match status" value="1"/>
</dbReference>
<evidence type="ECO:0000256" key="2">
    <source>
        <dbReference type="ARBA" id="ARBA00022679"/>
    </source>
</evidence>
<accession>A0A291HTL1</accession>
<organism evidence="6 7">
    <name type="scientific">Zobellella denitrificans</name>
    <dbReference type="NCBI Taxonomy" id="347534"/>
    <lineage>
        <taxon>Bacteria</taxon>
        <taxon>Pseudomonadati</taxon>
        <taxon>Pseudomonadota</taxon>
        <taxon>Gammaproteobacteria</taxon>
        <taxon>Aeromonadales</taxon>
        <taxon>Aeromonadaceae</taxon>
        <taxon>Zobellella</taxon>
    </lineage>
</organism>
<dbReference type="CDD" id="cd03189">
    <property type="entry name" value="GST_C_GTT1_like"/>
    <property type="match status" value="1"/>
</dbReference>
<dbReference type="PANTHER" id="PTHR44051:SF9">
    <property type="entry name" value="GLUTATHIONE S-TRANSFERASE 1"/>
    <property type="match status" value="1"/>
</dbReference>
<keyword evidence="7" id="KW-1185">Reference proteome</keyword>
<evidence type="ECO:0000313" key="7">
    <source>
        <dbReference type="Proteomes" id="UP000217763"/>
    </source>
</evidence>
<feature type="domain" description="GST N-terminal" evidence="4">
    <location>
        <begin position="1"/>
        <end position="81"/>
    </location>
</feature>
<evidence type="ECO:0000259" key="5">
    <source>
        <dbReference type="PROSITE" id="PS50405"/>
    </source>
</evidence>
<dbReference type="Gene3D" id="1.20.1050.10">
    <property type="match status" value="1"/>
</dbReference>
<keyword evidence="2 6" id="KW-0808">Transferase</keyword>
<dbReference type="PANTHER" id="PTHR44051">
    <property type="entry name" value="GLUTATHIONE S-TRANSFERASE-RELATED"/>
    <property type="match status" value="1"/>
</dbReference>
<reference evidence="7" key="1">
    <citation type="submission" date="2015-09" db="EMBL/GenBank/DDBJ databases">
        <authorList>
            <person name="Shao Z."/>
            <person name="Wang L."/>
        </authorList>
    </citation>
    <scope>NUCLEOTIDE SEQUENCE [LARGE SCALE GENOMIC DNA]</scope>
    <source>
        <strain evidence="7">F13-1</strain>
    </source>
</reference>
<sequence>MITLHYLNNSRSQRILWLLEELGLEYRVQHHERDKETQLAPESLKKVHPLGKAPVITDGDLTLAESGAIVDYLAQTYGREALLPAADSPAWWDYVYWLHYAEGSLMPPLLMRYVFDRVKAAPVPFFVRPLVNRIVTEVDKAFLRQQIKTHLDFVEDHLSCHDWLVDGRFGAADIQLSFPLEAALSRTGMGGQYPRIRDYVAQLQARPAYLRALKAGGPYAYGPAVTPP</sequence>
<dbReference type="PROSITE" id="PS50404">
    <property type="entry name" value="GST_NTER"/>
    <property type="match status" value="1"/>
</dbReference>
<evidence type="ECO:0000256" key="3">
    <source>
        <dbReference type="ARBA" id="ARBA00047960"/>
    </source>
</evidence>
<gene>
    <name evidence="6" type="ORF">AN401_17390</name>
</gene>
<comment type="catalytic activity">
    <reaction evidence="3">
        <text>RX + glutathione = an S-substituted glutathione + a halide anion + H(+)</text>
        <dbReference type="Rhea" id="RHEA:16437"/>
        <dbReference type="ChEBI" id="CHEBI:15378"/>
        <dbReference type="ChEBI" id="CHEBI:16042"/>
        <dbReference type="ChEBI" id="CHEBI:17792"/>
        <dbReference type="ChEBI" id="CHEBI:57925"/>
        <dbReference type="ChEBI" id="CHEBI:90779"/>
        <dbReference type="EC" id="2.5.1.18"/>
    </reaction>
</comment>
<dbReference type="SFLD" id="SFLDG01150">
    <property type="entry name" value="Main.1:_Beta-like"/>
    <property type="match status" value="1"/>
</dbReference>
<dbReference type="RefSeq" id="WP_096780075.1">
    <property type="nucleotide sequence ID" value="NZ_CP012621.1"/>
</dbReference>
<dbReference type="EC" id="2.5.1.18" evidence="1"/>
<dbReference type="Gene3D" id="3.40.30.10">
    <property type="entry name" value="Glutaredoxin"/>
    <property type="match status" value="1"/>
</dbReference>
<dbReference type="PROSITE" id="PS50405">
    <property type="entry name" value="GST_CTER"/>
    <property type="match status" value="1"/>
</dbReference>
<dbReference type="GO" id="GO:0004364">
    <property type="term" value="F:glutathione transferase activity"/>
    <property type="evidence" value="ECO:0007669"/>
    <property type="project" value="UniProtKB-EC"/>
</dbReference>
<dbReference type="GO" id="GO:0004601">
    <property type="term" value="F:peroxidase activity"/>
    <property type="evidence" value="ECO:0007669"/>
    <property type="project" value="UniProtKB-ARBA"/>
</dbReference>
<dbReference type="SUPFAM" id="SSF52833">
    <property type="entry name" value="Thioredoxin-like"/>
    <property type="match status" value="1"/>
</dbReference>
<dbReference type="InterPro" id="IPR040079">
    <property type="entry name" value="Glutathione_S-Trfase"/>
</dbReference>
<proteinExistence type="predicted"/>
<evidence type="ECO:0000259" key="4">
    <source>
        <dbReference type="PROSITE" id="PS50404"/>
    </source>
</evidence>
<name>A0A291HTL1_9GAMM</name>
<dbReference type="InterPro" id="IPR036282">
    <property type="entry name" value="Glutathione-S-Trfase_C_sf"/>
</dbReference>
<dbReference type="EMBL" id="CP012621">
    <property type="protein sequence ID" value="ATG75401.1"/>
    <property type="molecule type" value="Genomic_DNA"/>
</dbReference>
<dbReference type="Pfam" id="PF02798">
    <property type="entry name" value="GST_N"/>
    <property type="match status" value="1"/>
</dbReference>